<evidence type="ECO:0000256" key="3">
    <source>
        <dbReference type="ARBA" id="ARBA00043812"/>
    </source>
</evidence>
<name>A0ABZ0WDC3_9BACT</name>
<dbReference type="PIRSF" id="PIRSF000126">
    <property type="entry name" value="11-beta-HSD1"/>
    <property type="match status" value="1"/>
</dbReference>
<evidence type="ECO:0000256" key="10">
    <source>
        <dbReference type="ARBA" id="ARBA00047274"/>
    </source>
</evidence>
<dbReference type="EC" id="1.1.1.298" evidence="4"/>
<evidence type="ECO:0000256" key="9">
    <source>
        <dbReference type="ARBA" id="ARBA00045650"/>
    </source>
</evidence>
<comment type="catalytic activity">
    <reaction evidence="3">
        <text>L-allo-threonine + NADP(+) = aminoacetone + CO2 + NADPH</text>
        <dbReference type="Rhea" id="RHEA:43524"/>
        <dbReference type="ChEBI" id="CHEBI:16526"/>
        <dbReference type="ChEBI" id="CHEBI:57783"/>
        <dbReference type="ChEBI" id="CHEBI:58320"/>
        <dbReference type="ChEBI" id="CHEBI:58349"/>
        <dbReference type="ChEBI" id="CHEBI:58585"/>
        <dbReference type="EC" id="1.1.1.381"/>
    </reaction>
</comment>
<gene>
    <name evidence="11" type="ORF">U0035_11090</name>
</gene>
<dbReference type="EMBL" id="CP139960">
    <property type="protein sequence ID" value="WQD40693.1"/>
    <property type="molecule type" value="Genomic_DNA"/>
</dbReference>
<evidence type="ECO:0000256" key="5">
    <source>
        <dbReference type="ARBA" id="ARBA00044059"/>
    </source>
</evidence>
<reference evidence="11 12" key="1">
    <citation type="submission" date="2023-12" db="EMBL/GenBank/DDBJ databases">
        <title>Genome sequencing and assembly of bacterial species from a model synthetic community.</title>
        <authorList>
            <person name="Hogle S.L."/>
        </authorList>
    </citation>
    <scope>NUCLEOTIDE SEQUENCE [LARGE SCALE GENOMIC DNA]</scope>
    <source>
        <strain evidence="11 12">HAMBI_3031</strain>
    </source>
</reference>
<organism evidence="11 12">
    <name type="scientific">Niabella yanshanensis</name>
    <dbReference type="NCBI Taxonomy" id="577386"/>
    <lineage>
        <taxon>Bacteria</taxon>
        <taxon>Pseudomonadati</taxon>
        <taxon>Bacteroidota</taxon>
        <taxon>Chitinophagia</taxon>
        <taxon>Chitinophagales</taxon>
        <taxon>Chitinophagaceae</taxon>
        <taxon>Niabella</taxon>
    </lineage>
</organism>
<evidence type="ECO:0000313" key="12">
    <source>
        <dbReference type="Proteomes" id="UP001325680"/>
    </source>
</evidence>
<dbReference type="PANTHER" id="PTHR43086">
    <property type="entry name" value="VERY-LONG-CHAIN 3-OXOOACYL-COA REDUCTASE"/>
    <property type="match status" value="1"/>
</dbReference>
<dbReference type="EC" id="1.1.1.381" evidence="5"/>
<dbReference type="Pfam" id="PF00106">
    <property type="entry name" value="adh_short"/>
    <property type="match status" value="1"/>
</dbReference>
<comment type="function">
    <text evidence="9">NADP-dependent dehydrogenase with broad substrate specificity acting on 3-hydroxy acids. Catalyzes the NADP-dependent oxidation of L-allo-threonine to L-2-amino-3-keto-butyrate, which is spontaneously decarboxylated into aminoacetone. Also acts on D-threonine, L-serine, D-serine, D-3-hydroxyisobutyrate, L-3-hydroxyisobutyrate, D-glycerate and L-glycerate. Able to catalyze the reduction of the malonic semialdehyde to 3-hydroxypropionic acid. YdfG is apparently supplementing RutE, the presumed malonic semialdehyde reductase involved in pyrimidine degradation since both are able to detoxify malonic semialdehyde.</text>
</comment>
<dbReference type="InterPro" id="IPR002347">
    <property type="entry name" value="SDR_fam"/>
</dbReference>
<dbReference type="SUPFAM" id="SSF51735">
    <property type="entry name" value="NAD(P)-binding Rossmann-fold domains"/>
    <property type="match status" value="1"/>
</dbReference>
<protein>
    <recommendedName>
        <fullName evidence="6">NADP-dependent 3-hydroxy acid dehydrogenase YdfG</fullName>
        <ecNumber evidence="4">1.1.1.298</ecNumber>
        <ecNumber evidence="5">1.1.1.381</ecNumber>
    </recommendedName>
    <alternativeName>
        <fullName evidence="8">L-allo-threonine dehydrogenase</fullName>
    </alternativeName>
    <alternativeName>
        <fullName evidence="7">Malonic semialdehyde reductase</fullName>
    </alternativeName>
</protein>
<evidence type="ECO:0000256" key="2">
    <source>
        <dbReference type="ARBA" id="ARBA00023002"/>
    </source>
</evidence>
<evidence type="ECO:0000256" key="1">
    <source>
        <dbReference type="ARBA" id="ARBA00006484"/>
    </source>
</evidence>
<dbReference type="CDD" id="cd05233">
    <property type="entry name" value="SDR_c"/>
    <property type="match status" value="1"/>
</dbReference>
<dbReference type="PRINTS" id="PR00081">
    <property type="entry name" value="GDHRDH"/>
</dbReference>
<dbReference type="Gene3D" id="3.40.50.720">
    <property type="entry name" value="NAD(P)-binding Rossmann-like Domain"/>
    <property type="match status" value="1"/>
</dbReference>
<evidence type="ECO:0000256" key="4">
    <source>
        <dbReference type="ARBA" id="ARBA00044050"/>
    </source>
</evidence>
<dbReference type="RefSeq" id="WP_114789863.1">
    <property type="nucleotide sequence ID" value="NZ_CP139960.1"/>
</dbReference>
<dbReference type="PANTHER" id="PTHR43086:SF3">
    <property type="entry name" value="NADP-DEPENDENT 3-HYDROXY ACID DEHYDROGENASE YDFG"/>
    <property type="match status" value="1"/>
</dbReference>
<dbReference type="InterPro" id="IPR020904">
    <property type="entry name" value="Sc_DH/Rdtase_CS"/>
</dbReference>
<comment type="similarity">
    <text evidence="1">Belongs to the short-chain dehydrogenases/reductases (SDR) family.</text>
</comment>
<dbReference type="Proteomes" id="UP001325680">
    <property type="component" value="Chromosome"/>
</dbReference>
<proteinExistence type="inferred from homology"/>
<dbReference type="InterPro" id="IPR036291">
    <property type="entry name" value="NAD(P)-bd_dom_sf"/>
</dbReference>
<evidence type="ECO:0000256" key="6">
    <source>
        <dbReference type="ARBA" id="ARBA00044065"/>
    </source>
</evidence>
<comment type="catalytic activity">
    <reaction evidence="10">
        <text>3-hydroxypropanoate + NADP(+) = 3-oxopropanoate + NADPH + H(+)</text>
        <dbReference type="Rhea" id="RHEA:26438"/>
        <dbReference type="ChEBI" id="CHEBI:15378"/>
        <dbReference type="ChEBI" id="CHEBI:16510"/>
        <dbReference type="ChEBI" id="CHEBI:33190"/>
        <dbReference type="ChEBI" id="CHEBI:57783"/>
        <dbReference type="ChEBI" id="CHEBI:58349"/>
        <dbReference type="EC" id="1.1.1.298"/>
    </reaction>
</comment>
<evidence type="ECO:0000256" key="7">
    <source>
        <dbReference type="ARBA" id="ARBA00044271"/>
    </source>
</evidence>
<keyword evidence="12" id="KW-1185">Reference proteome</keyword>
<sequence>MTLLFQLLIALGQSARLAFKRNHVLVLTSICSVCITTLEAQQLPARLIYKNQQPFAIVAGGSKGIGYAIAEALAKRKYNLVLIARTEQPLKNAKKLLEEKYAVQVEILSADLTNDSVAPQLARWSRENNLPLKMLCNVAGMGGTNDFLKLSPDSVKYMIRLNLESPVTMVHHFLPLLEQNKPSYILNVSSMAGFSPIPVKNIYAASKSGLTFFSYSLRYQLKNKGVSVSCLTPGPVYTKPEIVKDTKEKLGWFGDFMEVPPARVGEIAVKKTLKRKMIIVPGKPARFTSNIIRALPRRWAASIYNALGKEN</sequence>
<evidence type="ECO:0000313" key="11">
    <source>
        <dbReference type="EMBL" id="WQD40693.1"/>
    </source>
</evidence>
<dbReference type="PROSITE" id="PS00061">
    <property type="entry name" value="ADH_SHORT"/>
    <property type="match status" value="1"/>
</dbReference>
<accession>A0ABZ0WDC3</accession>
<keyword evidence="2" id="KW-0560">Oxidoreductase</keyword>
<evidence type="ECO:0000256" key="8">
    <source>
        <dbReference type="ARBA" id="ARBA00044349"/>
    </source>
</evidence>